<keyword evidence="1" id="KW-0175">Coiled coil</keyword>
<evidence type="ECO:0000256" key="1">
    <source>
        <dbReference type="SAM" id="Coils"/>
    </source>
</evidence>
<proteinExistence type="predicted"/>
<dbReference type="eggNOG" id="arCOG04625">
    <property type="taxonomic scope" value="Archaea"/>
</dbReference>
<dbReference type="RefSeq" id="WP_049952514.1">
    <property type="nucleotide sequence ID" value="NZ_CP007055.1"/>
</dbReference>
<accession>W0JQR7</accession>
<evidence type="ECO:0000313" key="3">
    <source>
        <dbReference type="Proteomes" id="UP000019024"/>
    </source>
</evidence>
<dbReference type="EMBL" id="CP007055">
    <property type="protein sequence ID" value="AHF99307.1"/>
    <property type="molecule type" value="Genomic_DNA"/>
</dbReference>
<keyword evidence="3" id="KW-1185">Reference proteome</keyword>
<dbReference type="AlphaFoldDB" id="W0JQR7"/>
<dbReference type="KEGG" id="hlr:HALLA_10990"/>
<sequence length="238" mass="27113">MKIRGERECTECGTRWSYYETGNVSCPHCGTLRSVGLDERTEHTDLQIQFDLTPVRNAVADSTTSDLAERCRERSREYIRQRGFIKGGELRGLDTTYLAAAELLHVADIVSRERQLADRDELYFLSLLETADQDERPPASDVPDSLRAARGIAVANAIRDYRRDIRTWSEERTLTTDQQRVLETLGDHVTRVRMLEGDIRPETAETLIRATRELTAALQGEEDAIERAKQQIEALEFA</sequence>
<dbReference type="PATRIC" id="fig|797299.3.peg.1233"/>
<evidence type="ECO:0000313" key="2">
    <source>
        <dbReference type="EMBL" id="AHF99307.1"/>
    </source>
</evidence>
<protein>
    <submittedName>
        <fullName evidence="2">Uncharacterized protein</fullName>
    </submittedName>
</protein>
<dbReference type="GeneID" id="25144987"/>
<name>W0JQR7_9EURY</name>
<dbReference type="OrthoDB" id="341613at2157"/>
<feature type="coiled-coil region" evidence="1">
    <location>
        <begin position="211"/>
        <end position="238"/>
    </location>
</feature>
<dbReference type="HOGENOM" id="CLU_077072_0_0_2"/>
<dbReference type="InterPro" id="IPR055541">
    <property type="entry name" value="DUF7117"/>
</dbReference>
<dbReference type="Proteomes" id="UP000019024">
    <property type="component" value="Chromosome"/>
</dbReference>
<organism evidence="2 3">
    <name type="scientific">Halostagnicola larsenii XH-48</name>
    <dbReference type="NCBI Taxonomy" id="797299"/>
    <lineage>
        <taxon>Archaea</taxon>
        <taxon>Methanobacteriati</taxon>
        <taxon>Methanobacteriota</taxon>
        <taxon>Stenosarchaea group</taxon>
        <taxon>Halobacteria</taxon>
        <taxon>Halobacteriales</taxon>
        <taxon>Natrialbaceae</taxon>
        <taxon>Halostagnicola</taxon>
    </lineage>
</organism>
<dbReference type="Pfam" id="PF23430">
    <property type="entry name" value="DUF7117"/>
    <property type="match status" value="1"/>
</dbReference>
<gene>
    <name evidence="2" type="ORF">HALLA_10990</name>
</gene>
<reference evidence="2 3" key="1">
    <citation type="submission" date="2014-01" db="EMBL/GenBank/DDBJ databases">
        <authorList>
            <consortium name="DOE Joint Genome Institute"/>
            <person name="Anderson I."/>
            <person name="Huntemann M."/>
            <person name="Han J."/>
            <person name="Chen A."/>
            <person name="Kyrpides N."/>
            <person name="Mavromatis K."/>
            <person name="Markowitz V."/>
            <person name="Palaniappan K."/>
            <person name="Ivanova N."/>
            <person name="Schaumberg A."/>
            <person name="Pati A."/>
            <person name="Liolios K."/>
            <person name="Nordberg H.P."/>
            <person name="Cantor M.N."/>
            <person name="Hua S.X."/>
            <person name="Woyke T."/>
        </authorList>
    </citation>
    <scope>NUCLEOTIDE SEQUENCE [LARGE SCALE GENOMIC DNA]</scope>
    <source>
        <strain evidence="2 3">XH-48</strain>
    </source>
</reference>